<evidence type="ECO:0000256" key="1">
    <source>
        <dbReference type="SAM" id="MobiDB-lite"/>
    </source>
</evidence>
<dbReference type="AlphaFoldDB" id="A0A0D2NXP1"/>
<protein>
    <recommendedName>
        <fullName evidence="4">Arrestin-like N-terminal domain-containing protein</fullName>
    </recommendedName>
</protein>
<dbReference type="Proteomes" id="UP000054270">
    <property type="component" value="Unassembled WGS sequence"/>
</dbReference>
<gene>
    <name evidence="2" type="ORF">HYPSUDRAFT_140969</name>
</gene>
<dbReference type="STRING" id="945553.A0A0D2NXP1"/>
<evidence type="ECO:0008006" key="4">
    <source>
        <dbReference type="Google" id="ProtNLM"/>
    </source>
</evidence>
<keyword evidence="3" id="KW-1185">Reference proteome</keyword>
<dbReference type="OrthoDB" id="3252135at2759"/>
<reference evidence="3" key="1">
    <citation type="submission" date="2014-04" db="EMBL/GenBank/DDBJ databases">
        <title>Evolutionary Origins and Diversification of the Mycorrhizal Mutualists.</title>
        <authorList>
            <consortium name="DOE Joint Genome Institute"/>
            <consortium name="Mycorrhizal Genomics Consortium"/>
            <person name="Kohler A."/>
            <person name="Kuo A."/>
            <person name="Nagy L.G."/>
            <person name="Floudas D."/>
            <person name="Copeland A."/>
            <person name="Barry K.W."/>
            <person name="Cichocki N."/>
            <person name="Veneault-Fourrey C."/>
            <person name="LaButti K."/>
            <person name="Lindquist E.A."/>
            <person name="Lipzen A."/>
            <person name="Lundell T."/>
            <person name="Morin E."/>
            <person name="Murat C."/>
            <person name="Riley R."/>
            <person name="Ohm R."/>
            <person name="Sun H."/>
            <person name="Tunlid A."/>
            <person name="Henrissat B."/>
            <person name="Grigoriev I.V."/>
            <person name="Hibbett D.S."/>
            <person name="Martin F."/>
        </authorList>
    </citation>
    <scope>NUCLEOTIDE SEQUENCE [LARGE SCALE GENOMIC DNA]</scope>
    <source>
        <strain evidence="3">FD-334 SS-4</strain>
    </source>
</reference>
<feature type="compositionally biased region" description="Low complexity" evidence="1">
    <location>
        <begin position="32"/>
        <end position="41"/>
    </location>
</feature>
<feature type="region of interest" description="Disordered" evidence="1">
    <location>
        <begin position="23"/>
        <end position="42"/>
    </location>
</feature>
<name>A0A0D2NXP1_HYPSF</name>
<dbReference type="EMBL" id="KN817560">
    <property type="protein sequence ID" value="KJA21231.1"/>
    <property type="molecule type" value="Genomic_DNA"/>
</dbReference>
<dbReference type="OMA" id="DTWANAP"/>
<evidence type="ECO:0000313" key="3">
    <source>
        <dbReference type="Proteomes" id="UP000054270"/>
    </source>
</evidence>
<proteinExistence type="predicted"/>
<accession>A0A0D2NXP1</accession>
<evidence type="ECO:0000313" key="2">
    <source>
        <dbReference type="EMBL" id="KJA21231.1"/>
    </source>
</evidence>
<organism evidence="2 3">
    <name type="scientific">Hypholoma sublateritium (strain FD-334 SS-4)</name>
    <dbReference type="NCBI Taxonomy" id="945553"/>
    <lineage>
        <taxon>Eukaryota</taxon>
        <taxon>Fungi</taxon>
        <taxon>Dikarya</taxon>
        <taxon>Basidiomycota</taxon>
        <taxon>Agaricomycotina</taxon>
        <taxon>Agaricomycetes</taxon>
        <taxon>Agaricomycetidae</taxon>
        <taxon>Agaricales</taxon>
        <taxon>Agaricineae</taxon>
        <taxon>Strophariaceae</taxon>
        <taxon>Hypholoma</taxon>
    </lineage>
</organism>
<sequence>MDFELPSYASLAPVPSYSCELATGERSLQQTPRSRASRSPPTSLFIKKAGKTTITLDDQVEDASTPTYGRRGVISGNILLERSETVLDVVLKIEGKLDATISNGGSESVKLFADTYTLWSHTTSQGLPCPSQLPFNILIPSTFQHNGQNIPLPPSYNASYYNLPSLFVRAGYQLHFIVSRLRHQKVGAVWPKTKHILLPFSYIPRTRPHRPIIYSDCFFSSIKSTPEEWHQAVSYLKRYSSNATTELTPPLSANLFVPAGRIYGLGEKIPFHVQISGAVHSLRELFSGTMLDRVMSADSHNTVETLPKKRSAPAEPLLRVTLLRQISVSLKNGHSWKNVSLAEGSVSPVPPDLMSWYAPPGEFCPESHIDWEGELSVDDEKLVSGFMAAHVQVKDFICLTITPPNTFKPTSLIPLKITIPIRLVTDSFAETAGLERTIEP</sequence>